<feature type="binding site" evidence="5">
    <location>
        <position position="60"/>
    </location>
    <ligand>
        <name>Mg(2+)</name>
        <dbReference type="ChEBI" id="CHEBI:18420"/>
        <label>2</label>
    </ligand>
</feature>
<dbReference type="Proteomes" id="UP000067243">
    <property type="component" value="Chromosome"/>
</dbReference>
<dbReference type="GO" id="GO:0000287">
    <property type="term" value="F:magnesium ion binding"/>
    <property type="evidence" value="ECO:0007669"/>
    <property type="project" value="UniProtKB-UniRule"/>
</dbReference>
<comment type="subcellular location">
    <subcellularLocation>
        <location evidence="5">Cytoplasm</location>
    </subcellularLocation>
</comment>
<organism evidence="6 7">
    <name type="scientific">Spiroplasma turonicum</name>
    <dbReference type="NCBI Taxonomy" id="216946"/>
    <lineage>
        <taxon>Bacteria</taxon>
        <taxon>Bacillati</taxon>
        <taxon>Mycoplasmatota</taxon>
        <taxon>Mollicutes</taxon>
        <taxon>Entomoplasmatales</taxon>
        <taxon>Spiroplasmataceae</taxon>
        <taxon>Spiroplasma</taxon>
    </lineage>
</organism>
<dbReference type="GO" id="GO:0006796">
    <property type="term" value="P:phosphate-containing compound metabolic process"/>
    <property type="evidence" value="ECO:0007669"/>
    <property type="project" value="InterPro"/>
</dbReference>
<protein>
    <recommendedName>
        <fullName evidence="5">Inorganic pyrophosphatase</fullName>
        <ecNumber evidence="5">3.6.1.1</ecNumber>
    </recommendedName>
    <alternativeName>
        <fullName evidence="5">Pyrophosphate phospho-hydrolase</fullName>
        <shortName evidence="5">PPase</shortName>
    </alternativeName>
</protein>
<dbReference type="PROSITE" id="PS00387">
    <property type="entry name" value="PPASE"/>
    <property type="match status" value="1"/>
</dbReference>
<evidence type="ECO:0000256" key="4">
    <source>
        <dbReference type="ARBA" id="ARBA00022842"/>
    </source>
</evidence>
<dbReference type="OrthoDB" id="5187599at2"/>
<reference evidence="6 7" key="1">
    <citation type="journal article" date="2015" name="Genome Announc.">
        <title>Complete Genome Sequence of Spiroplasma turonicum Strain Tab4cT, a Parasite of a Horse Fly, Haematopota sp. (Diptera: Tabanidae).</title>
        <authorList>
            <person name="Davis R.E."/>
            <person name="Shao J."/>
            <person name="Zhao Y."/>
            <person name="Gasparich G.E."/>
            <person name="Gaynor B.J."/>
            <person name="Donofrio N."/>
        </authorList>
    </citation>
    <scope>NUCLEOTIDE SEQUENCE [LARGE SCALE GENOMIC DNA]</scope>
    <source>
        <strain evidence="6 7">Tab4c</strain>
    </source>
</reference>
<comment type="similarity">
    <text evidence="5">Belongs to the PPase family.</text>
</comment>
<comment type="catalytic activity">
    <reaction evidence="5">
        <text>diphosphate + H2O = 2 phosphate + H(+)</text>
        <dbReference type="Rhea" id="RHEA:24576"/>
        <dbReference type="ChEBI" id="CHEBI:15377"/>
        <dbReference type="ChEBI" id="CHEBI:15378"/>
        <dbReference type="ChEBI" id="CHEBI:33019"/>
        <dbReference type="ChEBI" id="CHEBI:43474"/>
        <dbReference type="EC" id="3.6.1.1"/>
    </reaction>
</comment>
<keyword evidence="2 5" id="KW-0479">Metal-binding</keyword>
<dbReference type="PATRIC" id="fig|216946.3.peg.896"/>
<dbReference type="GO" id="GO:0004427">
    <property type="term" value="F:inorganic diphosphate phosphatase activity"/>
    <property type="evidence" value="ECO:0007669"/>
    <property type="project" value="UniProtKB-UniRule"/>
</dbReference>
<feature type="binding site" evidence="5">
    <location>
        <position position="92"/>
    </location>
    <ligand>
        <name>Mg(2+)</name>
        <dbReference type="ChEBI" id="CHEBI:18420"/>
        <label>1</label>
    </ligand>
</feature>
<comment type="subunit">
    <text evidence="5">Homohexamer.</text>
</comment>
<dbReference type="RefSeq" id="WP_075048682.1">
    <property type="nucleotide sequence ID" value="NZ_CP012328.1"/>
</dbReference>
<feature type="binding site" evidence="5">
    <location>
        <position position="33"/>
    </location>
    <ligand>
        <name>substrate</name>
    </ligand>
</feature>
<feature type="binding site" evidence="5">
    <location>
        <position position="19"/>
    </location>
    <ligand>
        <name>substrate</name>
    </ligand>
</feature>
<feature type="binding site" evidence="5">
    <location>
        <position position="55"/>
    </location>
    <ligand>
        <name>Mg(2+)</name>
        <dbReference type="ChEBI" id="CHEBI:18420"/>
        <label>1</label>
    </ligand>
</feature>
<keyword evidence="3 5" id="KW-0378">Hydrolase</keyword>
<dbReference type="KEGG" id="stur:STURON_00867"/>
<dbReference type="Gene3D" id="3.90.80.10">
    <property type="entry name" value="Inorganic pyrophosphatase"/>
    <property type="match status" value="1"/>
</dbReference>
<evidence type="ECO:0000313" key="6">
    <source>
        <dbReference type="EMBL" id="AKU80113.1"/>
    </source>
</evidence>
<feature type="binding site" evidence="5">
    <location>
        <position position="60"/>
    </location>
    <ligand>
        <name>Mg(2+)</name>
        <dbReference type="ChEBI" id="CHEBI:18420"/>
        <label>1</label>
    </ligand>
</feature>
<feature type="binding site" evidence="5">
    <location>
        <position position="45"/>
    </location>
    <ligand>
        <name>substrate</name>
    </ligand>
</feature>
<keyword evidence="5" id="KW-0963">Cytoplasm</keyword>
<dbReference type="PANTHER" id="PTHR10286">
    <property type="entry name" value="INORGANIC PYROPHOSPHATASE"/>
    <property type="match status" value="1"/>
</dbReference>
<proteinExistence type="inferred from homology"/>
<dbReference type="EMBL" id="CP012328">
    <property type="protein sequence ID" value="AKU80113.1"/>
    <property type="molecule type" value="Genomic_DNA"/>
</dbReference>
<dbReference type="InterPro" id="IPR036649">
    <property type="entry name" value="Pyrophosphatase_sf"/>
</dbReference>
<dbReference type="SUPFAM" id="SSF50324">
    <property type="entry name" value="Inorganic pyrophosphatase"/>
    <property type="match status" value="1"/>
</dbReference>
<name>A0A0K1P759_9MOLU</name>
<comment type="cofactor">
    <cofactor evidence="1 5">
        <name>Mg(2+)</name>
        <dbReference type="ChEBI" id="CHEBI:18420"/>
    </cofactor>
</comment>
<accession>A0A0K1P759</accession>
<dbReference type="HAMAP" id="MF_00209">
    <property type="entry name" value="Inorganic_PPase"/>
    <property type="match status" value="1"/>
</dbReference>
<keyword evidence="7" id="KW-1185">Reference proteome</keyword>
<keyword evidence="4 5" id="KW-0460">Magnesium</keyword>
<evidence type="ECO:0000256" key="5">
    <source>
        <dbReference type="HAMAP-Rule" id="MF_00209"/>
    </source>
</evidence>
<gene>
    <name evidence="5 6" type="primary">ppa</name>
    <name evidence="6" type="ORF">STURON_00867</name>
</gene>
<evidence type="ECO:0000256" key="1">
    <source>
        <dbReference type="ARBA" id="ARBA00001946"/>
    </source>
</evidence>
<comment type="function">
    <text evidence="5">Catalyzes the hydrolysis of inorganic pyrophosphate (PPi) forming two phosphate ions.</text>
</comment>
<dbReference type="STRING" id="216946.STURO_v1c08620"/>
<dbReference type="GO" id="GO:0005737">
    <property type="term" value="C:cytoplasm"/>
    <property type="evidence" value="ECO:0007669"/>
    <property type="project" value="UniProtKB-SubCell"/>
</dbReference>
<dbReference type="CDD" id="cd00412">
    <property type="entry name" value="pyrophosphatase"/>
    <property type="match status" value="1"/>
</dbReference>
<sequence length="187" mass="21659">MKKNIIDVIIENPKGSTNKYEYDVLTKSITLDRVLYGANFYPGEYGFIDETLDWDGDPLDVISLATYPTFPGVRVRVRVLGTIRMIDAGEIDTKLFGVFNDDPRFNGIETLNDVPKHLRDEIENFFLQYKALQKKEVKINGWGDIPEAIKEIEECKERYIEYKDRYLQPGGREELLKEWKEKGLGQG</sequence>
<dbReference type="AlphaFoldDB" id="A0A0K1P759"/>
<evidence type="ECO:0000256" key="3">
    <source>
        <dbReference type="ARBA" id="ARBA00022801"/>
    </source>
</evidence>
<evidence type="ECO:0000256" key="2">
    <source>
        <dbReference type="ARBA" id="ARBA00022723"/>
    </source>
</evidence>
<dbReference type="Pfam" id="PF00719">
    <property type="entry name" value="Pyrophosphatase"/>
    <property type="match status" value="1"/>
</dbReference>
<dbReference type="EC" id="3.6.1.1" evidence="5"/>
<evidence type="ECO:0000313" key="7">
    <source>
        <dbReference type="Proteomes" id="UP000067243"/>
    </source>
</evidence>
<feature type="binding site" evidence="5">
    <location>
        <position position="129"/>
    </location>
    <ligand>
        <name>substrate</name>
    </ligand>
</feature>
<dbReference type="InterPro" id="IPR008162">
    <property type="entry name" value="Pyrophosphatase"/>
</dbReference>